<dbReference type="GO" id="GO:0005886">
    <property type="term" value="C:plasma membrane"/>
    <property type="evidence" value="ECO:0007669"/>
    <property type="project" value="UniProtKB-SubCell"/>
</dbReference>
<evidence type="ECO:0000256" key="3">
    <source>
        <dbReference type="ARBA" id="ARBA00022692"/>
    </source>
</evidence>
<name>A0A9J6RGL3_9BACI</name>
<feature type="transmembrane region" description="Helical" evidence="6">
    <location>
        <begin position="157"/>
        <end position="173"/>
    </location>
</feature>
<reference evidence="8" key="1">
    <citation type="submission" date="2022-11" db="EMBL/GenBank/DDBJ databases">
        <title>WGS of Natronobacillus azotifigens 24KS-1, an anaerobic diazotrophic haloalkaliphile from soda-rich habitats.</title>
        <authorList>
            <person name="Sorokin D.Y."/>
            <person name="Merkel A.Y."/>
        </authorList>
    </citation>
    <scope>NUCLEOTIDE SEQUENCE</scope>
    <source>
        <strain evidence="8">24KS-1</strain>
    </source>
</reference>
<protein>
    <recommendedName>
        <fullName evidence="6">TVP38/TMEM64 family membrane protein</fullName>
    </recommendedName>
</protein>
<evidence type="ECO:0000256" key="1">
    <source>
        <dbReference type="ARBA" id="ARBA00004651"/>
    </source>
</evidence>
<dbReference type="EMBL" id="JAPRAT010000037">
    <property type="protein sequence ID" value="MCZ0704467.1"/>
    <property type="molecule type" value="Genomic_DNA"/>
</dbReference>
<sequence length="187" mass="21093">MENLDEYLTLVIETSGIFAPLLFIALHIIRPIFFIPVVLLCILGGLVFGIIPGIALSIIGITLSSMIFFFMANSMPSTTARLFKMKKKLIGRDTQMTTGQIAVLRLIPFIHFHLLSFLIYESSKQFKDYFRSSLVANVPVAIIYTAIGQSISNFSPLHSTGMLVGIVPFLYFFRRKEITFTIREFLS</sequence>
<evidence type="ECO:0000256" key="2">
    <source>
        <dbReference type="ARBA" id="ARBA00022475"/>
    </source>
</evidence>
<comment type="similarity">
    <text evidence="6">Belongs to the TVP38/TMEM64 family.</text>
</comment>
<dbReference type="Proteomes" id="UP001084197">
    <property type="component" value="Unassembled WGS sequence"/>
</dbReference>
<evidence type="ECO:0000256" key="6">
    <source>
        <dbReference type="RuleBase" id="RU366058"/>
    </source>
</evidence>
<keyword evidence="9" id="KW-1185">Reference proteome</keyword>
<dbReference type="InterPro" id="IPR015414">
    <property type="entry name" value="TMEM64"/>
</dbReference>
<keyword evidence="2 6" id="KW-1003">Cell membrane</keyword>
<comment type="subcellular location">
    <subcellularLocation>
        <location evidence="1 6">Cell membrane</location>
        <topology evidence="1 6">Multi-pass membrane protein</topology>
    </subcellularLocation>
</comment>
<dbReference type="RefSeq" id="WP_268781239.1">
    <property type="nucleotide sequence ID" value="NZ_JAPRAT010000037.1"/>
</dbReference>
<dbReference type="PANTHER" id="PTHR12677:SF59">
    <property type="entry name" value="GOLGI APPARATUS MEMBRANE PROTEIN TVP38-RELATED"/>
    <property type="match status" value="1"/>
</dbReference>
<evidence type="ECO:0000313" key="8">
    <source>
        <dbReference type="EMBL" id="MCZ0704467.1"/>
    </source>
</evidence>
<dbReference type="InterPro" id="IPR032816">
    <property type="entry name" value="VTT_dom"/>
</dbReference>
<accession>A0A9J6RGL3</accession>
<keyword evidence="5 6" id="KW-0472">Membrane</keyword>
<feature type="transmembrane region" description="Helical" evidence="6">
    <location>
        <begin position="96"/>
        <end position="120"/>
    </location>
</feature>
<keyword evidence="3 6" id="KW-0812">Transmembrane</keyword>
<feature type="transmembrane region" description="Helical" evidence="6">
    <location>
        <begin position="58"/>
        <end position="76"/>
    </location>
</feature>
<evidence type="ECO:0000259" key="7">
    <source>
        <dbReference type="Pfam" id="PF09335"/>
    </source>
</evidence>
<proteinExistence type="inferred from homology"/>
<organism evidence="8 9">
    <name type="scientific">Natronobacillus azotifigens</name>
    <dbReference type="NCBI Taxonomy" id="472978"/>
    <lineage>
        <taxon>Bacteria</taxon>
        <taxon>Bacillati</taxon>
        <taxon>Bacillota</taxon>
        <taxon>Bacilli</taxon>
        <taxon>Bacillales</taxon>
        <taxon>Bacillaceae</taxon>
        <taxon>Natronobacillus</taxon>
    </lineage>
</organism>
<feature type="transmembrane region" description="Helical" evidence="6">
    <location>
        <begin position="7"/>
        <end position="26"/>
    </location>
</feature>
<dbReference type="PANTHER" id="PTHR12677">
    <property type="entry name" value="GOLGI APPARATUS MEMBRANE PROTEIN TVP38-RELATED"/>
    <property type="match status" value="1"/>
</dbReference>
<evidence type="ECO:0000313" key="9">
    <source>
        <dbReference type="Proteomes" id="UP001084197"/>
    </source>
</evidence>
<comment type="caution">
    <text evidence="8">The sequence shown here is derived from an EMBL/GenBank/DDBJ whole genome shotgun (WGS) entry which is preliminary data.</text>
</comment>
<keyword evidence="4 6" id="KW-1133">Transmembrane helix</keyword>
<evidence type="ECO:0000256" key="5">
    <source>
        <dbReference type="ARBA" id="ARBA00023136"/>
    </source>
</evidence>
<feature type="transmembrane region" description="Helical" evidence="6">
    <location>
        <begin position="132"/>
        <end position="151"/>
    </location>
</feature>
<feature type="domain" description="VTT" evidence="7">
    <location>
        <begin position="35"/>
        <end position="149"/>
    </location>
</feature>
<dbReference type="AlphaFoldDB" id="A0A9J6RGL3"/>
<gene>
    <name evidence="8" type="ORF">OWO01_14750</name>
</gene>
<evidence type="ECO:0000256" key="4">
    <source>
        <dbReference type="ARBA" id="ARBA00022989"/>
    </source>
</evidence>
<dbReference type="Pfam" id="PF09335">
    <property type="entry name" value="VTT_dom"/>
    <property type="match status" value="1"/>
</dbReference>
<feature type="transmembrane region" description="Helical" evidence="6">
    <location>
        <begin position="32"/>
        <end position="51"/>
    </location>
</feature>